<name>A0AAV2GE91_9ROSI</name>
<dbReference type="PANTHER" id="PTHR47718:SF3">
    <property type="entry name" value="PROTEIN FAR1-RELATED SEQUENCE 5-LIKE"/>
    <property type="match status" value="1"/>
</dbReference>
<dbReference type="PANTHER" id="PTHR47718">
    <property type="entry name" value="OS01G0519700 PROTEIN"/>
    <property type="match status" value="1"/>
</dbReference>
<reference evidence="3 4" key="1">
    <citation type="submission" date="2024-04" db="EMBL/GenBank/DDBJ databases">
        <authorList>
            <person name="Fracassetti M."/>
        </authorList>
    </citation>
    <scope>NUCLEOTIDE SEQUENCE [LARGE SCALE GENOMIC DNA]</scope>
</reference>
<dbReference type="Gene3D" id="3.90.70.80">
    <property type="match status" value="1"/>
</dbReference>
<feature type="compositionally biased region" description="Low complexity" evidence="1">
    <location>
        <begin position="689"/>
        <end position="698"/>
    </location>
</feature>
<feature type="compositionally biased region" description="Basic residues" evidence="1">
    <location>
        <begin position="916"/>
        <end position="926"/>
    </location>
</feature>
<evidence type="ECO:0000313" key="4">
    <source>
        <dbReference type="Proteomes" id="UP001497516"/>
    </source>
</evidence>
<dbReference type="SUPFAM" id="SSF54001">
    <property type="entry name" value="Cysteine proteinases"/>
    <property type="match status" value="1"/>
</dbReference>
<feature type="region of interest" description="Disordered" evidence="1">
    <location>
        <begin position="600"/>
        <end position="698"/>
    </location>
</feature>
<feature type="compositionally biased region" description="Basic and acidic residues" evidence="1">
    <location>
        <begin position="601"/>
        <end position="616"/>
    </location>
</feature>
<dbReference type="CDD" id="cd22744">
    <property type="entry name" value="OTU"/>
    <property type="match status" value="1"/>
</dbReference>
<evidence type="ECO:0000313" key="3">
    <source>
        <dbReference type="EMBL" id="CAL1409020.1"/>
    </source>
</evidence>
<dbReference type="InterPro" id="IPR038765">
    <property type="entry name" value="Papain-like_cys_pep_sf"/>
</dbReference>
<dbReference type="InterPro" id="IPR018289">
    <property type="entry name" value="MULE_transposase_dom"/>
</dbReference>
<accession>A0AAV2GE91</accession>
<proteinExistence type="predicted"/>
<dbReference type="AlphaFoldDB" id="A0AAV2GE91"/>
<dbReference type="Proteomes" id="UP001497516">
    <property type="component" value="Chromosome 8"/>
</dbReference>
<dbReference type="Pfam" id="PF10551">
    <property type="entry name" value="MULE"/>
    <property type="match status" value="1"/>
</dbReference>
<keyword evidence="4" id="KW-1185">Reference proteome</keyword>
<feature type="compositionally biased region" description="Low complexity" evidence="1">
    <location>
        <begin position="651"/>
        <end position="680"/>
    </location>
</feature>
<evidence type="ECO:0000259" key="2">
    <source>
        <dbReference type="Pfam" id="PF10551"/>
    </source>
</evidence>
<gene>
    <name evidence="3" type="ORF">LTRI10_LOCUS48563</name>
</gene>
<sequence length="926" mass="105828">MSELLPADHDYTHEFENGIHYASVELAELAARTIAQQCGFFIVRGSWKPNTAGQNPVTALCMYCDRSSRIVKSYKPDPTKETRENISSKGTGCQFQICIKEVWQKDGPNTWVMVGVTSRETGANRGFHNHEKVLYPEHHRHNKQFSEAEKERLRLMRKAGVRPNQQKTTLNTEGGVHHDIKQMYNINSKTRLDEMGEMDAIQFALHGAEHRGYHICLQKDSNNVLTNLFFAHPTSIQMLHAWPYVILIDSTYKTNRYGWPWVEIIGVTPVKKNFNIACAIIKQETKETYEWLLRCIKGLLGDTVPNVIVTDKEGGLLASIPVVFPLPHTVHLLCLWHVNNCVKQKFEVLLGGIAKREVAHAVWKKYFDKAAWSWTQEGFLQKINEFERVWTVKNKKMVDYVRGEWLPHQTMWAMCYTNHVFHLGNTSSNRVESSHSSFKTFLVSGRGAIDTCFAKNHNYMEHQFLEVVNELHKSLNRNLSRAIEAPCTFLRRVVSSEAIKLMLDGAAELKDSCACHFQMTHGLKCACQIVQAKEEGRQFYAQELHVFWRTLDFKNPPRQQQVSDEIELQREHFRRLTVEVEERGPEAVRQARDALFYGLHPAEDNVREPEVNENPRGRPRTSTSRIRSYYERSRSRSTGPGSSGGRGRSSGGRSRSSGGRSRSSGGRSRSSGGRSRSSGGESDEHDTDYSSQSPPGQYSYPYIDELFPEFVRPLLVGDFNPSPDGHCGFRALSHCIYGDDSHYLLMRSTIVQEIQQHFWKYENLYNGGPLAHIDRINWLEAGHAPPGRWMDSEDLFVFATIYNIAVMVFTYQVFDVNNGNRPLPNRYDDAYTVLPIDADPGTLPPTMFLSLHYVNNHYIRLYFNQNQFPIPPLHPLWNGIANPNVAEWGAILEVGQNLFASLGGRQRARQRDPRRARGRGRGRSNA</sequence>
<organism evidence="3 4">
    <name type="scientific">Linum trigynum</name>
    <dbReference type="NCBI Taxonomy" id="586398"/>
    <lineage>
        <taxon>Eukaryota</taxon>
        <taxon>Viridiplantae</taxon>
        <taxon>Streptophyta</taxon>
        <taxon>Embryophyta</taxon>
        <taxon>Tracheophyta</taxon>
        <taxon>Spermatophyta</taxon>
        <taxon>Magnoliopsida</taxon>
        <taxon>eudicotyledons</taxon>
        <taxon>Gunneridae</taxon>
        <taxon>Pentapetalae</taxon>
        <taxon>rosids</taxon>
        <taxon>fabids</taxon>
        <taxon>Malpighiales</taxon>
        <taxon>Linaceae</taxon>
        <taxon>Linum</taxon>
    </lineage>
</organism>
<feature type="region of interest" description="Disordered" evidence="1">
    <location>
        <begin position="904"/>
        <end position="926"/>
    </location>
</feature>
<dbReference type="EMBL" id="OZ034821">
    <property type="protein sequence ID" value="CAL1409020.1"/>
    <property type="molecule type" value="Genomic_DNA"/>
</dbReference>
<protein>
    <recommendedName>
        <fullName evidence="2">MULE transposase domain-containing protein</fullName>
    </recommendedName>
</protein>
<feature type="compositionally biased region" description="Gly residues" evidence="1">
    <location>
        <begin position="641"/>
        <end position="650"/>
    </location>
</feature>
<evidence type="ECO:0000256" key="1">
    <source>
        <dbReference type="SAM" id="MobiDB-lite"/>
    </source>
</evidence>
<feature type="domain" description="MULE transposase" evidence="2">
    <location>
        <begin position="245"/>
        <end position="340"/>
    </location>
</feature>